<dbReference type="AlphaFoldDB" id="A0A2W2AF73"/>
<evidence type="ECO:0000256" key="2">
    <source>
        <dbReference type="ARBA" id="ARBA00022679"/>
    </source>
</evidence>
<dbReference type="PROSITE" id="PS52004">
    <property type="entry name" value="KS3_2"/>
    <property type="match status" value="1"/>
</dbReference>
<evidence type="ECO:0000256" key="3">
    <source>
        <dbReference type="RuleBase" id="RU003694"/>
    </source>
</evidence>
<evidence type="ECO:0000313" key="7">
    <source>
        <dbReference type="Proteomes" id="UP000248745"/>
    </source>
</evidence>
<sequence>MKQSAYIVGTGIISAIGMNTASCLASLVNKTPGIDKARFLQTHWQDELPVAEVKFSNEDLAKMADVDQQWPRTALLSMIAAKEAWLPFQETAKGLRTGFFSANTVGGMDLTEQFYPEYLKDNNTGENAMFVNHECGAITELVAEALDIHDFVTTISTACSSSANSIMMAAQMIGNGMLDIAIAGGADCLSKFTLNGFNTLMILDKQPCQPFDQNRRGLNLGEGAGYVVLMSEKAMQQCNAKAICTLSGYANANDAYHQTASSPDGIGNKLAMQGAMKIAGIEAKDISYINLHGTGTANNDSSEGKAIEQIFGSNIPMASSTKAYTGHTLGAAAGVEAVFSVLSIRDGIVYPNLRFETPMEDISWQPVTELKTGQDIQHVLSNSFGFGGNCSSLVFSKC</sequence>
<accession>A0A2W2AF73</accession>
<keyword evidence="4" id="KW-0472">Membrane</keyword>
<keyword evidence="4" id="KW-1133">Transmembrane helix</keyword>
<dbReference type="RefSeq" id="WP_110999724.1">
    <property type="nucleotide sequence ID" value="NZ_QKTW01000019.1"/>
</dbReference>
<dbReference type="GO" id="GO:0005829">
    <property type="term" value="C:cytosol"/>
    <property type="evidence" value="ECO:0007669"/>
    <property type="project" value="TreeGrafter"/>
</dbReference>
<dbReference type="Gene3D" id="3.40.47.10">
    <property type="match status" value="1"/>
</dbReference>
<dbReference type="CDD" id="cd00834">
    <property type="entry name" value="KAS_I_II"/>
    <property type="match status" value="1"/>
</dbReference>
<feature type="domain" description="Ketosynthase family 3 (KS3)" evidence="5">
    <location>
        <begin position="1"/>
        <end position="397"/>
    </location>
</feature>
<dbReference type="PANTHER" id="PTHR11712:SF320">
    <property type="entry name" value="BETA-KETOACYL SYNTHASE"/>
    <property type="match status" value="1"/>
</dbReference>
<dbReference type="SMART" id="SM00825">
    <property type="entry name" value="PKS_KS"/>
    <property type="match status" value="1"/>
</dbReference>
<dbReference type="GO" id="GO:0006633">
    <property type="term" value="P:fatty acid biosynthetic process"/>
    <property type="evidence" value="ECO:0007669"/>
    <property type="project" value="TreeGrafter"/>
</dbReference>
<name>A0A2W2AF73_9BACT</name>
<gene>
    <name evidence="6" type="ORF">DN068_14875</name>
</gene>
<dbReference type="InterPro" id="IPR000794">
    <property type="entry name" value="Beta-ketoacyl_synthase"/>
</dbReference>
<comment type="caution">
    <text evidence="6">The sequence shown here is derived from an EMBL/GenBank/DDBJ whole genome shotgun (WGS) entry which is preliminary data.</text>
</comment>
<protein>
    <submittedName>
        <fullName evidence="6">Beta-ketoacyl-[acyl-carrier-protein] synthase family protein</fullName>
    </submittedName>
</protein>
<dbReference type="PANTHER" id="PTHR11712">
    <property type="entry name" value="POLYKETIDE SYNTHASE-RELATED"/>
    <property type="match status" value="1"/>
</dbReference>
<feature type="transmembrane region" description="Helical" evidence="4">
    <location>
        <begin position="6"/>
        <end position="28"/>
    </location>
</feature>
<dbReference type="EMBL" id="QKTW01000019">
    <property type="protein sequence ID" value="PZF72212.1"/>
    <property type="molecule type" value="Genomic_DNA"/>
</dbReference>
<reference evidence="6 7" key="1">
    <citation type="submission" date="2018-06" db="EMBL/GenBank/DDBJ databases">
        <title>Mucibacter soli gen. nov., sp. nov., a new member of the family Chitinophagaceae producing mucin.</title>
        <authorList>
            <person name="Kim M.-K."/>
            <person name="Park S."/>
            <person name="Kim T.-S."/>
            <person name="Joung Y."/>
            <person name="Han J.-H."/>
            <person name="Kim S.B."/>
        </authorList>
    </citation>
    <scope>NUCLEOTIDE SEQUENCE [LARGE SCALE GENOMIC DNA]</scope>
    <source>
        <strain evidence="6 7">R1-15</strain>
    </source>
</reference>
<comment type="similarity">
    <text evidence="1 3">Belongs to the thiolase-like superfamily. Beta-ketoacyl-ACP synthases family.</text>
</comment>
<dbReference type="Pfam" id="PF00109">
    <property type="entry name" value="ketoacyl-synt"/>
    <property type="match status" value="1"/>
</dbReference>
<evidence type="ECO:0000256" key="1">
    <source>
        <dbReference type="ARBA" id="ARBA00008467"/>
    </source>
</evidence>
<dbReference type="InterPro" id="IPR020841">
    <property type="entry name" value="PKS_Beta-ketoAc_synthase_dom"/>
</dbReference>
<evidence type="ECO:0000259" key="5">
    <source>
        <dbReference type="PROSITE" id="PS52004"/>
    </source>
</evidence>
<organism evidence="6 7">
    <name type="scientific">Taibaiella soli</name>
    <dbReference type="NCBI Taxonomy" id="1649169"/>
    <lineage>
        <taxon>Bacteria</taxon>
        <taxon>Pseudomonadati</taxon>
        <taxon>Bacteroidota</taxon>
        <taxon>Chitinophagia</taxon>
        <taxon>Chitinophagales</taxon>
        <taxon>Chitinophagaceae</taxon>
        <taxon>Taibaiella</taxon>
    </lineage>
</organism>
<evidence type="ECO:0000313" key="6">
    <source>
        <dbReference type="EMBL" id="PZF72212.1"/>
    </source>
</evidence>
<dbReference type="SUPFAM" id="SSF53901">
    <property type="entry name" value="Thiolase-like"/>
    <property type="match status" value="2"/>
</dbReference>
<evidence type="ECO:0000256" key="4">
    <source>
        <dbReference type="SAM" id="Phobius"/>
    </source>
</evidence>
<keyword evidence="2 3" id="KW-0808">Transferase</keyword>
<keyword evidence="4" id="KW-0812">Transmembrane</keyword>
<dbReference type="GO" id="GO:0004315">
    <property type="term" value="F:3-oxoacyl-[acyl-carrier-protein] synthase activity"/>
    <property type="evidence" value="ECO:0007669"/>
    <property type="project" value="TreeGrafter"/>
</dbReference>
<dbReference type="Proteomes" id="UP000248745">
    <property type="component" value="Unassembled WGS sequence"/>
</dbReference>
<dbReference type="Pfam" id="PF02801">
    <property type="entry name" value="Ketoacyl-synt_C"/>
    <property type="match status" value="1"/>
</dbReference>
<keyword evidence="7" id="KW-1185">Reference proteome</keyword>
<dbReference type="OrthoDB" id="9808669at2"/>
<proteinExistence type="inferred from homology"/>
<dbReference type="InterPro" id="IPR016039">
    <property type="entry name" value="Thiolase-like"/>
</dbReference>
<dbReference type="InterPro" id="IPR014030">
    <property type="entry name" value="Ketoacyl_synth_N"/>
</dbReference>
<dbReference type="InterPro" id="IPR014031">
    <property type="entry name" value="Ketoacyl_synth_C"/>
</dbReference>